<proteinExistence type="predicted"/>
<dbReference type="eggNOG" id="COG0438">
    <property type="taxonomic scope" value="Bacteria"/>
</dbReference>
<feature type="domain" description="DUF4214" evidence="4">
    <location>
        <begin position="22"/>
        <end position="71"/>
    </location>
</feature>
<evidence type="ECO:0000259" key="3">
    <source>
        <dbReference type="Pfam" id="PF00534"/>
    </source>
</evidence>
<dbReference type="STRING" id="999541.bgla_1g06950"/>
<evidence type="ECO:0000313" key="6">
    <source>
        <dbReference type="Proteomes" id="UP000008316"/>
    </source>
</evidence>
<dbReference type="PANTHER" id="PTHR46401:SF2">
    <property type="entry name" value="GLYCOSYLTRANSFERASE WBBK-RELATED"/>
    <property type="match status" value="1"/>
</dbReference>
<gene>
    <name evidence="5" type="ordered locus">bgla_1g06950</name>
</gene>
<dbReference type="CDD" id="cd03809">
    <property type="entry name" value="GT4_MtfB-like"/>
    <property type="match status" value="1"/>
</dbReference>
<name>F2L9B2_BURGS</name>
<protein>
    <submittedName>
        <fullName evidence="5">Glycosyl transferase</fullName>
    </submittedName>
</protein>
<reference evidence="5 6" key="1">
    <citation type="journal article" date="2011" name="J. Bacteriol.">
        <title>Complete genome sequence of Burkholderia gladioli BSR3.</title>
        <authorList>
            <person name="Seo Y.S."/>
            <person name="Lim J."/>
            <person name="Choi B.S."/>
            <person name="Kim H."/>
            <person name="Goo E."/>
            <person name="Lee B."/>
            <person name="Lim J.S."/>
            <person name="Choi I.Y."/>
            <person name="Moon J.S."/>
            <person name="Kim J."/>
            <person name="Hwang I."/>
        </authorList>
    </citation>
    <scope>NUCLEOTIDE SEQUENCE [LARGE SCALE GENOMIC DNA]</scope>
    <source>
        <strain evidence="5 6">BSR3</strain>
    </source>
</reference>
<dbReference type="InterPro" id="IPR001296">
    <property type="entry name" value="Glyco_trans_1"/>
</dbReference>
<dbReference type="PANTHER" id="PTHR46401">
    <property type="entry name" value="GLYCOSYLTRANSFERASE WBBK-RELATED"/>
    <property type="match status" value="1"/>
</dbReference>
<feature type="coiled-coil region" evidence="2">
    <location>
        <begin position="108"/>
        <end position="153"/>
    </location>
</feature>
<evidence type="ECO:0000256" key="2">
    <source>
        <dbReference type="SAM" id="Coils"/>
    </source>
</evidence>
<accession>F2L9B2</accession>
<organism evidence="5 6">
    <name type="scientific">Burkholderia gladioli (strain BSR3)</name>
    <dbReference type="NCBI Taxonomy" id="999541"/>
    <lineage>
        <taxon>Bacteria</taxon>
        <taxon>Pseudomonadati</taxon>
        <taxon>Pseudomonadota</taxon>
        <taxon>Betaproteobacteria</taxon>
        <taxon>Burkholderiales</taxon>
        <taxon>Burkholderiaceae</taxon>
        <taxon>Burkholderia</taxon>
    </lineage>
</organism>
<evidence type="ECO:0000256" key="1">
    <source>
        <dbReference type="ARBA" id="ARBA00022679"/>
    </source>
</evidence>
<keyword evidence="6" id="KW-1185">Reference proteome</keyword>
<dbReference type="EMBL" id="CP002599">
    <property type="protein sequence ID" value="AEA59387.1"/>
    <property type="molecule type" value="Genomic_DNA"/>
</dbReference>
<dbReference type="Gene3D" id="3.40.50.2000">
    <property type="entry name" value="Glycogen Phosphorylase B"/>
    <property type="match status" value="1"/>
</dbReference>
<dbReference type="RefSeq" id="WP_013696743.1">
    <property type="nucleotide sequence ID" value="NC_015381.1"/>
</dbReference>
<dbReference type="InterPro" id="IPR025282">
    <property type="entry name" value="DUF4214"/>
</dbReference>
<feature type="domain" description="Glycosyl transferase family 1" evidence="3">
    <location>
        <begin position="390"/>
        <end position="546"/>
    </location>
</feature>
<dbReference type="Pfam" id="PF13946">
    <property type="entry name" value="DUF4214"/>
    <property type="match status" value="1"/>
</dbReference>
<dbReference type="SUPFAM" id="SSF53756">
    <property type="entry name" value="UDP-Glycosyltransferase/glycogen phosphorylase"/>
    <property type="match status" value="1"/>
</dbReference>
<keyword evidence="2" id="KW-0175">Coiled coil</keyword>
<dbReference type="KEGG" id="bgd:bgla_1g06950"/>
<keyword evidence="1 5" id="KW-0808">Transferase</keyword>
<dbReference type="Pfam" id="PF00534">
    <property type="entry name" value="Glycos_transf_1"/>
    <property type="match status" value="1"/>
</dbReference>
<dbReference type="Proteomes" id="UP000008316">
    <property type="component" value="Chromosome 1"/>
</dbReference>
<evidence type="ECO:0000313" key="5">
    <source>
        <dbReference type="EMBL" id="AEA59387.1"/>
    </source>
</evidence>
<sequence length="571" mass="64543">MVNNVLGGGVKVVSSVEDLFDNVDAEFIRLAYLTLLGREPDSVGFKYYIDRLGQGISRVQILDQICRSQEMTSERLALPGLQEMLAQWRRSRWPIIGGCFSAPKLAHEANTRMKLARLEASLRSAEEAIATRMSGMERQLQQLTELLVEVRDRSRALPEPSTAARPKPLLGKKGQSFVLNLSTSHHWRAHPVGIVRVERELAKYLSDFGNVNFVLWDSTEKIMRLLGSAHVNAILSERWCDSSDTSVVHFTHAALAPFKPSAGSICVSLGLDWDLSPVHEMVKYLDMSRAKFVGACYDLVPILFPEFTARQGMDQVFRRHFVDMGHKAASIFAISDTSRQDLVKFWREAEMEITLPTVEVIPLGAMERVAQLPELTAKEVDTLRHILAGGNYILYVSSLEARKNHRMLVNVWRELYRERGKACPQLIFVGMNGWGVDDLRQQIGRMPVFKDDAKIVWLNGVSDALLAHLYANCSFTVFPSLYEGWGLAAAESMSYGKACVISNNSSLQQATQGLMPAYHPGDYFGWKAEISRLIDDSEYKENLEKKIEDRYRQRTWADFSRDFCEKLLVGK</sequence>
<dbReference type="GO" id="GO:0016757">
    <property type="term" value="F:glycosyltransferase activity"/>
    <property type="evidence" value="ECO:0007669"/>
    <property type="project" value="InterPro"/>
</dbReference>
<dbReference type="AlphaFoldDB" id="F2L9B2"/>
<evidence type="ECO:0000259" key="4">
    <source>
        <dbReference type="Pfam" id="PF13946"/>
    </source>
</evidence>
<dbReference type="HOGENOM" id="CLU_009583_34_1_4"/>